<feature type="domain" description="CCHC-type" evidence="12">
    <location>
        <begin position="270"/>
        <end position="286"/>
    </location>
</feature>
<evidence type="ECO:0000256" key="9">
    <source>
        <dbReference type="PROSITE-ProRule" id="PRU00176"/>
    </source>
</evidence>
<feature type="compositionally biased region" description="Basic and acidic residues" evidence="10">
    <location>
        <begin position="15"/>
        <end position="45"/>
    </location>
</feature>
<evidence type="ECO:0000256" key="1">
    <source>
        <dbReference type="ARBA" id="ARBA00004123"/>
    </source>
</evidence>
<keyword evidence="4" id="KW-0805">Transcription regulation</keyword>
<dbReference type="FunFam" id="1.20.890.10:FF:000003">
    <property type="entry name" value="protein dpy-30 homolog"/>
    <property type="match status" value="1"/>
</dbReference>
<keyword evidence="3" id="KW-0156">Chromatin regulator</keyword>
<dbReference type="SMART" id="SM00360">
    <property type="entry name" value="RRM"/>
    <property type="match status" value="1"/>
</dbReference>
<evidence type="ECO:0000259" key="12">
    <source>
        <dbReference type="PROSITE" id="PS50158"/>
    </source>
</evidence>
<keyword evidence="14" id="KW-1185">Reference proteome</keyword>
<proteinExistence type="inferred from homology"/>
<evidence type="ECO:0000256" key="10">
    <source>
        <dbReference type="SAM" id="MobiDB-lite"/>
    </source>
</evidence>
<keyword evidence="5" id="KW-0804">Transcription</keyword>
<dbReference type="InterPro" id="IPR035979">
    <property type="entry name" value="RBD_domain_sf"/>
</dbReference>
<gene>
    <name evidence="13" type="ORF">NAV_LOCUS5867</name>
</gene>
<dbReference type="InterPro" id="IPR012677">
    <property type="entry name" value="Nucleotide-bd_a/b_plait_sf"/>
</dbReference>
<keyword evidence="6" id="KW-0539">Nucleus</keyword>
<dbReference type="GO" id="GO:0008270">
    <property type="term" value="F:zinc ion binding"/>
    <property type="evidence" value="ECO:0007669"/>
    <property type="project" value="UniProtKB-KW"/>
</dbReference>
<keyword evidence="9" id="KW-0694">RNA-binding</keyword>
<evidence type="ECO:0000256" key="5">
    <source>
        <dbReference type="ARBA" id="ARBA00023163"/>
    </source>
</evidence>
<dbReference type="Gene3D" id="1.20.890.10">
    <property type="entry name" value="cAMP-dependent protein kinase regulatory subunit, dimerization-anchoring domain"/>
    <property type="match status" value="1"/>
</dbReference>
<dbReference type="InterPro" id="IPR037856">
    <property type="entry name" value="Sdc1/DPY30"/>
</dbReference>
<evidence type="ECO:0000256" key="3">
    <source>
        <dbReference type="ARBA" id="ARBA00022853"/>
    </source>
</evidence>
<evidence type="ECO:0000256" key="8">
    <source>
        <dbReference type="PROSITE-ProRule" id="PRU00047"/>
    </source>
</evidence>
<dbReference type="GO" id="GO:0006325">
    <property type="term" value="P:chromatin organization"/>
    <property type="evidence" value="ECO:0007669"/>
    <property type="project" value="UniProtKB-KW"/>
</dbReference>
<dbReference type="Gene3D" id="3.30.70.330">
    <property type="match status" value="1"/>
</dbReference>
<feature type="region of interest" description="Disordered" evidence="10">
    <location>
        <begin position="1"/>
        <end position="92"/>
    </location>
</feature>
<dbReference type="InterPro" id="IPR049629">
    <property type="entry name" value="DPY30_SDC1_DD"/>
</dbReference>
<organism evidence="13 14">
    <name type="scientific">Acanthocheilonema viteae</name>
    <name type="common">Filarial nematode worm</name>
    <name type="synonym">Dipetalonema viteae</name>
    <dbReference type="NCBI Taxonomy" id="6277"/>
    <lineage>
        <taxon>Eukaryota</taxon>
        <taxon>Metazoa</taxon>
        <taxon>Ecdysozoa</taxon>
        <taxon>Nematoda</taxon>
        <taxon>Chromadorea</taxon>
        <taxon>Rhabditida</taxon>
        <taxon>Spirurina</taxon>
        <taxon>Spiruromorpha</taxon>
        <taxon>Filarioidea</taxon>
        <taxon>Onchocercidae</taxon>
        <taxon>Acanthocheilonema</taxon>
    </lineage>
</organism>
<sequence>MSAMEVTEAPTGESEQLKEQVEEMHQQKIEEAKKEETPVQEEATKGGDGTLSHPSATSENTESNVELEKKDASQAGGESGSGDTATTTTTTIPTRQYLDQTVVPILLQALGALAKERPPNPIEYLANYLLKEKDRFSTSFSQQQQQQPNESRTPTSSQFTRNPVMVKLFVGGLPDGVDSMRLRQLFSQFVVVNECDVIKDYAFVVRNLENLIIKDGLMRKYKTKEDAHVPEESDARTAIEKLDGYILEGKAINIRRSTSKLRKEPGMDKRCYRCGAVDHKTPQCPSDPANINLKRAANTSCIGGPEQKRFIGDGVVAGESPSYAQGHDASAPGAFAFAGSGASGPRVDPDPELPRPLDSDLFPLYEQYMESRTKYFYFRDRLTKEVKARAHALPSISVAPLQAPYAANNVYSTPPPTALQNSSLGSTSATTVTYPSTTGASHFYANAVNTSATGAAYPIAQPLPQPTRLY</sequence>
<dbReference type="AlphaFoldDB" id="A0A498SFR1"/>
<dbReference type="PANTHER" id="PTHR23356">
    <property type="entry name" value="DPY30-RELATED"/>
    <property type="match status" value="1"/>
</dbReference>
<evidence type="ECO:0000313" key="14">
    <source>
        <dbReference type="Proteomes" id="UP000276991"/>
    </source>
</evidence>
<dbReference type="GO" id="GO:0003723">
    <property type="term" value="F:RNA binding"/>
    <property type="evidence" value="ECO:0007669"/>
    <property type="project" value="UniProtKB-UniRule"/>
</dbReference>
<dbReference type="PROSITE" id="PS50158">
    <property type="entry name" value="ZF_CCHC"/>
    <property type="match status" value="1"/>
</dbReference>
<keyword evidence="8" id="KW-0862">Zinc</keyword>
<dbReference type="PROSITE" id="PS50102">
    <property type="entry name" value="RRM"/>
    <property type="match status" value="1"/>
</dbReference>
<evidence type="ECO:0000256" key="6">
    <source>
        <dbReference type="ARBA" id="ARBA00023242"/>
    </source>
</evidence>
<evidence type="ECO:0000313" key="13">
    <source>
        <dbReference type="EMBL" id="VBB31076.1"/>
    </source>
</evidence>
<name>A0A498SFR1_ACAVI</name>
<dbReference type="InterPro" id="IPR001878">
    <property type="entry name" value="Znf_CCHC"/>
</dbReference>
<feature type="compositionally biased region" description="Polar residues" evidence="10">
    <location>
        <begin position="148"/>
        <end position="158"/>
    </location>
</feature>
<dbReference type="OrthoDB" id="79941at2759"/>
<keyword evidence="8" id="KW-0479">Metal-binding</keyword>
<dbReference type="PANTHER" id="PTHR23356:SF16">
    <property type="entry name" value="DPY30 DOMAIN CONTAINING 2"/>
    <property type="match status" value="1"/>
</dbReference>
<dbReference type="CDD" id="cd22965">
    <property type="entry name" value="DD_DPY30_SDC1"/>
    <property type="match status" value="1"/>
</dbReference>
<dbReference type="EMBL" id="UPTC01001095">
    <property type="protein sequence ID" value="VBB31076.1"/>
    <property type="molecule type" value="Genomic_DNA"/>
</dbReference>
<keyword evidence="8" id="KW-0863">Zinc-finger</keyword>
<feature type="region of interest" description="Disordered" evidence="10">
    <location>
        <begin position="137"/>
        <end position="158"/>
    </location>
</feature>
<dbReference type="Pfam" id="PF05186">
    <property type="entry name" value="Dpy-30"/>
    <property type="match status" value="1"/>
</dbReference>
<dbReference type="GO" id="GO:0048188">
    <property type="term" value="C:Set1C/COMPASS complex"/>
    <property type="evidence" value="ECO:0007669"/>
    <property type="project" value="InterPro"/>
</dbReference>
<evidence type="ECO:0000256" key="7">
    <source>
        <dbReference type="ARBA" id="ARBA00044172"/>
    </source>
</evidence>
<evidence type="ECO:0000259" key="11">
    <source>
        <dbReference type="PROSITE" id="PS50102"/>
    </source>
</evidence>
<feature type="domain" description="RRM" evidence="11">
    <location>
        <begin position="166"/>
        <end position="259"/>
    </location>
</feature>
<dbReference type="STRING" id="6277.A0A498SFR1"/>
<comment type="subcellular location">
    <subcellularLocation>
        <location evidence="1">Nucleus</location>
    </subcellularLocation>
</comment>
<evidence type="ECO:0000256" key="2">
    <source>
        <dbReference type="ARBA" id="ARBA00010849"/>
    </source>
</evidence>
<accession>A0A498SFR1</accession>
<dbReference type="SUPFAM" id="SSF54928">
    <property type="entry name" value="RNA-binding domain, RBD"/>
    <property type="match status" value="1"/>
</dbReference>
<comment type="similarity">
    <text evidence="2">Belongs to the dpy-30 family.</text>
</comment>
<protein>
    <recommendedName>
        <fullName evidence="7">Protein dpy-30 homolog</fullName>
    </recommendedName>
</protein>
<reference evidence="13 14" key="1">
    <citation type="submission" date="2018-08" db="EMBL/GenBank/DDBJ databases">
        <authorList>
            <person name="Laetsch R D."/>
            <person name="Stevens L."/>
            <person name="Kumar S."/>
            <person name="Blaxter L. M."/>
        </authorList>
    </citation>
    <scope>NUCLEOTIDE SEQUENCE [LARGE SCALE GENOMIC DNA]</scope>
</reference>
<dbReference type="Proteomes" id="UP000276991">
    <property type="component" value="Unassembled WGS sequence"/>
</dbReference>
<dbReference type="Pfam" id="PF00076">
    <property type="entry name" value="RRM_1"/>
    <property type="match status" value="1"/>
</dbReference>
<evidence type="ECO:0000256" key="4">
    <source>
        <dbReference type="ARBA" id="ARBA00023015"/>
    </source>
</evidence>
<feature type="compositionally biased region" description="Polar residues" evidence="10">
    <location>
        <begin position="52"/>
        <end position="64"/>
    </location>
</feature>
<dbReference type="InterPro" id="IPR007858">
    <property type="entry name" value="Dpy-30_motif"/>
</dbReference>
<dbReference type="InterPro" id="IPR000504">
    <property type="entry name" value="RRM_dom"/>
</dbReference>